<dbReference type="InterPro" id="IPR029072">
    <property type="entry name" value="YebC-like"/>
</dbReference>
<evidence type="ECO:0000256" key="4">
    <source>
        <dbReference type="ARBA" id="ARBA00023163"/>
    </source>
</evidence>
<keyword evidence="4" id="KW-0804">Transcription</keyword>
<dbReference type="Pfam" id="PF20772">
    <property type="entry name" value="TACO1_YebC_N"/>
    <property type="match status" value="1"/>
</dbReference>
<protein>
    <recommendedName>
        <fullName evidence="6">TACO1/YebC-like N-terminal domain-containing protein</fullName>
    </recommendedName>
</protein>
<evidence type="ECO:0000256" key="2">
    <source>
        <dbReference type="ARBA" id="ARBA00023015"/>
    </source>
</evidence>
<dbReference type="InterPro" id="IPR049083">
    <property type="entry name" value="TACO1_YebC_N"/>
</dbReference>
<dbReference type="PANTHER" id="PTHR12532">
    <property type="entry name" value="TRANSLATIONAL ACTIVATOR OF CYTOCHROME C OXIDASE 1"/>
    <property type="match status" value="1"/>
</dbReference>
<evidence type="ECO:0000256" key="5">
    <source>
        <dbReference type="SAM" id="MobiDB-lite"/>
    </source>
</evidence>
<dbReference type="Gene3D" id="1.10.10.200">
    <property type="match status" value="1"/>
</dbReference>
<evidence type="ECO:0000256" key="3">
    <source>
        <dbReference type="ARBA" id="ARBA00023125"/>
    </source>
</evidence>
<organism evidence="7 8">
    <name type="scientific">Candidatus Wolfebacteria bacterium RIFCSPLOWO2_01_FULL_45_19</name>
    <dbReference type="NCBI Taxonomy" id="1802557"/>
    <lineage>
        <taxon>Bacteria</taxon>
        <taxon>Candidatus Wolfeibacteriota</taxon>
    </lineage>
</organism>
<evidence type="ECO:0000256" key="1">
    <source>
        <dbReference type="ARBA" id="ARBA00022490"/>
    </source>
</evidence>
<feature type="domain" description="TACO1/YebC-like N-terminal" evidence="6">
    <location>
        <begin position="5"/>
        <end position="72"/>
    </location>
</feature>
<dbReference type="InterPro" id="IPR017856">
    <property type="entry name" value="Integrase-like_N"/>
</dbReference>
<feature type="region of interest" description="Disordered" evidence="5">
    <location>
        <begin position="1"/>
        <end position="22"/>
    </location>
</feature>
<dbReference type="GO" id="GO:0003677">
    <property type="term" value="F:DNA binding"/>
    <property type="evidence" value="ECO:0007669"/>
    <property type="project" value="UniProtKB-KW"/>
</dbReference>
<reference evidence="7 8" key="1">
    <citation type="journal article" date="2016" name="Nat. Commun.">
        <title>Thousands of microbial genomes shed light on interconnected biogeochemical processes in an aquifer system.</title>
        <authorList>
            <person name="Anantharaman K."/>
            <person name="Brown C.T."/>
            <person name="Hug L.A."/>
            <person name="Sharon I."/>
            <person name="Castelle C.J."/>
            <person name="Probst A.J."/>
            <person name="Thomas B.C."/>
            <person name="Singh A."/>
            <person name="Wilkins M.J."/>
            <person name="Karaoz U."/>
            <person name="Brodie E.L."/>
            <person name="Williams K.H."/>
            <person name="Hubbard S.S."/>
            <person name="Banfield J.F."/>
        </authorList>
    </citation>
    <scope>NUCLEOTIDE SEQUENCE [LARGE SCALE GENOMIC DNA]</scope>
</reference>
<dbReference type="GO" id="GO:0005829">
    <property type="term" value="C:cytosol"/>
    <property type="evidence" value="ECO:0007669"/>
    <property type="project" value="TreeGrafter"/>
</dbReference>
<gene>
    <name evidence="7" type="ORF">A3A20_02655</name>
</gene>
<proteinExistence type="predicted"/>
<sequence length="74" mass="8335">MAGHSKWKQIKHKKGATDQKRGQLFGKLLNAVTVSAKQDSNPEYNPGLRAAIDKARQNRIPQEKIDRAIQRANI</sequence>
<comment type="caution">
    <text evidence="7">The sequence shown here is derived from an EMBL/GenBank/DDBJ whole genome shotgun (WGS) entry which is preliminary data.</text>
</comment>
<dbReference type="EMBL" id="MGIR01000002">
    <property type="protein sequence ID" value="OGM91448.1"/>
    <property type="molecule type" value="Genomic_DNA"/>
</dbReference>
<keyword evidence="2" id="KW-0805">Transcription regulation</keyword>
<feature type="compositionally biased region" description="Basic residues" evidence="5">
    <location>
        <begin position="1"/>
        <end position="14"/>
    </location>
</feature>
<dbReference type="Proteomes" id="UP000178946">
    <property type="component" value="Unassembled WGS sequence"/>
</dbReference>
<keyword evidence="1" id="KW-0963">Cytoplasm</keyword>
<dbReference type="PANTHER" id="PTHR12532:SF6">
    <property type="entry name" value="TRANSCRIPTIONAL REGULATORY PROTEIN YEBC-RELATED"/>
    <property type="match status" value="1"/>
</dbReference>
<evidence type="ECO:0000313" key="7">
    <source>
        <dbReference type="EMBL" id="OGM91448.1"/>
    </source>
</evidence>
<accession>A0A1F8DUF5</accession>
<dbReference type="STRING" id="1802557.A3A20_02655"/>
<dbReference type="FunFam" id="1.10.10.200:FF:000002">
    <property type="entry name" value="Probable transcriptional regulatory protein CLM62_37755"/>
    <property type="match status" value="1"/>
</dbReference>
<keyword evidence="3" id="KW-0238">DNA-binding</keyword>
<evidence type="ECO:0000313" key="8">
    <source>
        <dbReference type="Proteomes" id="UP000178946"/>
    </source>
</evidence>
<evidence type="ECO:0000259" key="6">
    <source>
        <dbReference type="Pfam" id="PF20772"/>
    </source>
</evidence>
<dbReference type="AlphaFoldDB" id="A0A1F8DUF5"/>
<feature type="region of interest" description="Disordered" evidence="5">
    <location>
        <begin position="52"/>
        <end position="74"/>
    </location>
</feature>
<dbReference type="SUPFAM" id="SSF75625">
    <property type="entry name" value="YebC-like"/>
    <property type="match status" value="1"/>
</dbReference>
<name>A0A1F8DUF5_9BACT</name>
<dbReference type="InterPro" id="IPR002876">
    <property type="entry name" value="Transcrip_reg_TACO1-like"/>
</dbReference>